<organism evidence="1">
    <name type="scientific">viral metagenome</name>
    <dbReference type="NCBI Taxonomy" id="1070528"/>
    <lineage>
        <taxon>unclassified sequences</taxon>
        <taxon>metagenomes</taxon>
        <taxon>organismal metagenomes</taxon>
    </lineage>
</organism>
<reference evidence="1" key="1">
    <citation type="journal article" date="2020" name="Nature">
        <title>Giant virus diversity and host interactions through global metagenomics.</title>
        <authorList>
            <person name="Schulz F."/>
            <person name="Roux S."/>
            <person name="Paez-Espino D."/>
            <person name="Jungbluth S."/>
            <person name="Walsh D.A."/>
            <person name="Denef V.J."/>
            <person name="McMahon K.D."/>
            <person name="Konstantinidis K.T."/>
            <person name="Eloe-Fadrosh E.A."/>
            <person name="Kyrpides N.C."/>
            <person name="Woyke T."/>
        </authorList>
    </citation>
    <scope>NUCLEOTIDE SEQUENCE</scope>
    <source>
        <strain evidence="1">GVMAG-M-3300023174-104</strain>
    </source>
</reference>
<proteinExistence type="predicted"/>
<sequence>MQALSKFLHLLRQHEFEIMGFFSDNEYLRTAIIYSLRSGCILGIRLDEGVFDVHHITPDISHYITQPTDTTPLSTLELHKNFHTTFLSSLDTIKKEGECSANWKEWAYHFFDKGHLVYQPLDQETICVSPSSSFVIIMDFMPTYTGFIFLLSLEQFIKAKTILHTIIPQLHSCLEGNLTRFTDTKFQDMIETYNFVEKMKSFSFLSSTPTHLSSTHSRKQKLYTILHQVHLLIRSIQKELYNFEENSVEWTFQETMDFARRKRELYKHLDKLRLLCKHSEEMLWILHIHSTSTVIIYQVIREKLLSTIHMVDTLIDFKG</sequence>
<dbReference type="AlphaFoldDB" id="A0A6C0D2K0"/>
<evidence type="ECO:0000313" key="1">
    <source>
        <dbReference type="EMBL" id="QHT09925.1"/>
    </source>
</evidence>
<dbReference type="EMBL" id="MN739518">
    <property type="protein sequence ID" value="QHT09925.1"/>
    <property type="molecule type" value="Genomic_DNA"/>
</dbReference>
<accession>A0A6C0D2K0</accession>
<name>A0A6C0D2K0_9ZZZZ</name>
<protein>
    <submittedName>
        <fullName evidence="1">Uncharacterized protein</fullName>
    </submittedName>
</protein>